<feature type="region of interest" description="Disordered" evidence="1">
    <location>
        <begin position="1"/>
        <end position="64"/>
    </location>
</feature>
<sequence length="77" mass="8283">MNRRSASITKRHASPSLSGLSPADLSPADLIRDGLIAGRPLNGRATDGDREREASPENCRTPVARSASWIRTVRDDG</sequence>
<feature type="compositionally biased region" description="Basic and acidic residues" evidence="1">
    <location>
        <begin position="46"/>
        <end position="55"/>
    </location>
</feature>
<dbReference type="AlphaFoldDB" id="A0A8J3C0C0"/>
<feature type="compositionally biased region" description="Basic residues" evidence="1">
    <location>
        <begin position="1"/>
        <end position="13"/>
    </location>
</feature>
<gene>
    <name evidence="2" type="ORF">GCM10012284_38720</name>
</gene>
<evidence type="ECO:0000256" key="1">
    <source>
        <dbReference type="SAM" id="MobiDB-lite"/>
    </source>
</evidence>
<name>A0A8J3C0C0_9ACTN</name>
<dbReference type="EMBL" id="BMMX01000018">
    <property type="protein sequence ID" value="GGL00532.1"/>
    <property type="molecule type" value="Genomic_DNA"/>
</dbReference>
<dbReference type="Proteomes" id="UP000656042">
    <property type="component" value="Unassembled WGS sequence"/>
</dbReference>
<organism evidence="2 3">
    <name type="scientific">Mangrovihabitans endophyticus</name>
    <dbReference type="NCBI Taxonomy" id="1751298"/>
    <lineage>
        <taxon>Bacteria</taxon>
        <taxon>Bacillati</taxon>
        <taxon>Actinomycetota</taxon>
        <taxon>Actinomycetes</taxon>
        <taxon>Micromonosporales</taxon>
        <taxon>Micromonosporaceae</taxon>
        <taxon>Mangrovihabitans</taxon>
    </lineage>
</organism>
<evidence type="ECO:0000313" key="3">
    <source>
        <dbReference type="Proteomes" id="UP000656042"/>
    </source>
</evidence>
<keyword evidence="3" id="KW-1185">Reference proteome</keyword>
<evidence type="ECO:0000313" key="2">
    <source>
        <dbReference type="EMBL" id="GGL00532.1"/>
    </source>
</evidence>
<comment type="caution">
    <text evidence="2">The sequence shown here is derived from an EMBL/GenBank/DDBJ whole genome shotgun (WGS) entry which is preliminary data.</text>
</comment>
<accession>A0A8J3C0C0</accession>
<reference evidence="2" key="1">
    <citation type="journal article" date="2014" name="Int. J. Syst. Evol. Microbiol.">
        <title>Complete genome sequence of Corynebacterium casei LMG S-19264T (=DSM 44701T), isolated from a smear-ripened cheese.</title>
        <authorList>
            <consortium name="US DOE Joint Genome Institute (JGI-PGF)"/>
            <person name="Walter F."/>
            <person name="Albersmeier A."/>
            <person name="Kalinowski J."/>
            <person name="Ruckert C."/>
        </authorList>
    </citation>
    <scope>NUCLEOTIDE SEQUENCE</scope>
    <source>
        <strain evidence="2">CGMCC 4.7299</strain>
    </source>
</reference>
<reference evidence="2" key="2">
    <citation type="submission" date="2020-09" db="EMBL/GenBank/DDBJ databases">
        <authorList>
            <person name="Sun Q."/>
            <person name="Zhou Y."/>
        </authorList>
    </citation>
    <scope>NUCLEOTIDE SEQUENCE</scope>
    <source>
        <strain evidence="2">CGMCC 4.7299</strain>
    </source>
</reference>
<proteinExistence type="predicted"/>
<protein>
    <submittedName>
        <fullName evidence="2">Uncharacterized protein</fullName>
    </submittedName>
</protein>